<protein>
    <recommendedName>
        <fullName evidence="1">C2H2-type domain-containing protein</fullName>
    </recommendedName>
</protein>
<dbReference type="Proteomes" id="UP000035681">
    <property type="component" value="Unplaced"/>
</dbReference>
<name>A0AAF5I1V4_STRER</name>
<dbReference type="InterPro" id="IPR013087">
    <property type="entry name" value="Znf_C2H2_type"/>
</dbReference>
<sequence>MPISGKEPHKKIPFISPMVRVANLKNNSKEFMKRRCIECGERFESTIKYQEHLVVHDLINLCYTIVSDEKITGRSVPQLYVICHPIMACLQQSLVTSYASFDLVNFIDGCTAYTKKVDIQEISLEDGYITIKWKNPNPYFIKNIQLEFMQFAASPTFNPSFNKHEWYLLSRDAKEYKKMIDYGHECMLSIAFIDHDDKWFAHEVSHISYC</sequence>
<evidence type="ECO:0000313" key="2">
    <source>
        <dbReference type="Proteomes" id="UP000035681"/>
    </source>
</evidence>
<feature type="domain" description="C2H2-type" evidence="1">
    <location>
        <begin position="36"/>
        <end position="56"/>
    </location>
</feature>
<proteinExistence type="predicted"/>
<evidence type="ECO:0000313" key="3">
    <source>
        <dbReference type="WBParaSite" id="TCONS_00010534.p1"/>
    </source>
</evidence>
<reference evidence="3" key="1">
    <citation type="submission" date="2024-02" db="UniProtKB">
        <authorList>
            <consortium name="WormBaseParasite"/>
        </authorList>
    </citation>
    <scope>IDENTIFICATION</scope>
</reference>
<keyword evidence="2" id="KW-1185">Reference proteome</keyword>
<organism evidence="2 3">
    <name type="scientific">Strongyloides stercoralis</name>
    <name type="common">Threadworm</name>
    <dbReference type="NCBI Taxonomy" id="6248"/>
    <lineage>
        <taxon>Eukaryota</taxon>
        <taxon>Metazoa</taxon>
        <taxon>Ecdysozoa</taxon>
        <taxon>Nematoda</taxon>
        <taxon>Chromadorea</taxon>
        <taxon>Rhabditida</taxon>
        <taxon>Tylenchina</taxon>
        <taxon>Panagrolaimomorpha</taxon>
        <taxon>Strongyloidoidea</taxon>
        <taxon>Strongyloididae</taxon>
        <taxon>Strongyloides</taxon>
    </lineage>
</organism>
<evidence type="ECO:0000259" key="1">
    <source>
        <dbReference type="PROSITE" id="PS00028"/>
    </source>
</evidence>
<dbReference type="PROSITE" id="PS00028">
    <property type="entry name" value="ZINC_FINGER_C2H2_1"/>
    <property type="match status" value="1"/>
</dbReference>
<dbReference type="WBParaSite" id="TCONS_00010534.p1">
    <property type="protein sequence ID" value="TCONS_00010534.p1"/>
    <property type="gene ID" value="XLOC_003774"/>
</dbReference>
<accession>A0AAF5I1V4</accession>
<dbReference type="AlphaFoldDB" id="A0AAF5I1V4"/>